<evidence type="ECO:0000313" key="3">
    <source>
        <dbReference type="EMBL" id="TID16888.1"/>
    </source>
</evidence>
<name>A0A4Z1P741_9PEZI</name>
<feature type="chain" id="PRO_5021442675" evidence="2">
    <location>
        <begin position="19"/>
        <end position="97"/>
    </location>
</feature>
<organism evidence="3 4">
    <name type="scientific">Venturia nashicola</name>
    <dbReference type="NCBI Taxonomy" id="86259"/>
    <lineage>
        <taxon>Eukaryota</taxon>
        <taxon>Fungi</taxon>
        <taxon>Dikarya</taxon>
        <taxon>Ascomycota</taxon>
        <taxon>Pezizomycotina</taxon>
        <taxon>Dothideomycetes</taxon>
        <taxon>Pleosporomycetidae</taxon>
        <taxon>Venturiales</taxon>
        <taxon>Venturiaceae</taxon>
        <taxon>Venturia</taxon>
    </lineage>
</organism>
<proteinExistence type="predicted"/>
<protein>
    <submittedName>
        <fullName evidence="3">Uncharacterized protein</fullName>
    </submittedName>
</protein>
<reference evidence="3 4" key="1">
    <citation type="submission" date="2019-04" db="EMBL/GenBank/DDBJ databases">
        <title>High contiguity whole genome sequence and gene annotation resource for two Venturia nashicola isolates.</title>
        <authorList>
            <person name="Prokchorchik M."/>
            <person name="Won K."/>
            <person name="Lee Y."/>
            <person name="Choi E.D."/>
            <person name="Segonzac C."/>
            <person name="Sohn K.H."/>
        </authorList>
    </citation>
    <scope>NUCLEOTIDE SEQUENCE [LARGE SCALE GENOMIC DNA]</scope>
    <source>
        <strain evidence="3 4">PRI2</strain>
    </source>
</reference>
<gene>
    <name evidence="3" type="ORF">E6O75_ATG09654</name>
</gene>
<keyword evidence="4" id="KW-1185">Reference proteome</keyword>
<evidence type="ECO:0000256" key="1">
    <source>
        <dbReference type="SAM" id="MobiDB-lite"/>
    </source>
</evidence>
<evidence type="ECO:0000256" key="2">
    <source>
        <dbReference type="SAM" id="SignalP"/>
    </source>
</evidence>
<accession>A0A4Z1P741</accession>
<dbReference type="EMBL" id="SNSC02000017">
    <property type="protein sequence ID" value="TID16888.1"/>
    <property type="molecule type" value="Genomic_DNA"/>
</dbReference>
<feature type="signal peptide" evidence="2">
    <location>
        <begin position="1"/>
        <end position="18"/>
    </location>
</feature>
<dbReference type="Proteomes" id="UP000298493">
    <property type="component" value="Unassembled WGS sequence"/>
</dbReference>
<evidence type="ECO:0000313" key="4">
    <source>
        <dbReference type="Proteomes" id="UP000298493"/>
    </source>
</evidence>
<dbReference type="AlphaFoldDB" id="A0A4Z1P741"/>
<feature type="region of interest" description="Disordered" evidence="1">
    <location>
        <begin position="26"/>
        <end position="63"/>
    </location>
</feature>
<sequence>MLFAKTLLIAALSATAFAHPTVQLEEALDKRSPSNPRKCGTPKHPVACDPPSSGNKAKRSPGDYYCRPGNPNCIPGKVKAKRSPTGPDPCVVNPADP</sequence>
<comment type="caution">
    <text evidence="3">The sequence shown here is derived from an EMBL/GenBank/DDBJ whole genome shotgun (WGS) entry which is preliminary data.</text>
</comment>
<keyword evidence="2" id="KW-0732">Signal</keyword>
<feature type="region of interest" description="Disordered" evidence="1">
    <location>
        <begin position="75"/>
        <end position="97"/>
    </location>
</feature>